<evidence type="ECO:0000256" key="1">
    <source>
        <dbReference type="ARBA" id="ARBA00006479"/>
    </source>
</evidence>
<dbReference type="InterPro" id="IPR036388">
    <property type="entry name" value="WH-like_DNA-bd_sf"/>
</dbReference>
<comment type="similarity">
    <text evidence="1">Belongs to the ROK (NagC/XylR) family.</text>
</comment>
<reference evidence="2" key="1">
    <citation type="submission" date="2021-11" db="EMBL/GenBank/DDBJ databases">
        <title>Streptomyces corallinus and Kineosporia corallina sp. nov., two new coral-derived marine actinobacteria.</title>
        <authorList>
            <person name="Buangrab K."/>
            <person name="Sutthacheep M."/>
            <person name="Yeemin T."/>
            <person name="Harunari E."/>
            <person name="Igarashi Y."/>
            <person name="Sripreechasak P."/>
            <person name="Kanchanasin P."/>
            <person name="Tanasupawat S."/>
            <person name="Phongsopitanun W."/>
        </authorList>
    </citation>
    <scope>NUCLEOTIDE SEQUENCE</scope>
    <source>
        <strain evidence="2">JCM 31032</strain>
    </source>
</reference>
<dbReference type="InterPro" id="IPR000600">
    <property type="entry name" value="ROK"/>
</dbReference>
<dbReference type="PANTHER" id="PTHR18964">
    <property type="entry name" value="ROK (REPRESSOR, ORF, KINASE) FAMILY"/>
    <property type="match status" value="1"/>
</dbReference>
<dbReference type="Gene3D" id="1.10.10.10">
    <property type="entry name" value="Winged helix-like DNA-binding domain superfamily/Winged helix DNA-binding domain"/>
    <property type="match status" value="1"/>
</dbReference>
<dbReference type="SUPFAM" id="SSF46785">
    <property type="entry name" value="Winged helix' DNA-binding domain"/>
    <property type="match status" value="1"/>
</dbReference>
<dbReference type="SUPFAM" id="SSF53067">
    <property type="entry name" value="Actin-like ATPase domain"/>
    <property type="match status" value="1"/>
</dbReference>
<dbReference type="Pfam" id="PF13412">
    <property type="entry name" value="HTH_24"/>
    <property type="match status" value="1"/>
</dbReference>
<dbReference type="InterPro" id="IPR043129">
    <property type="entry name" value="ATPase_NBD"/>
</dbReference>
<organism evidence="2 3">
    <name type="scientific">Kineosporia babensis</name>
    <dbReference type="NCBI Taxonomy" id="499548"/>
    <lineage>
        <taxon>Bacteria</taxon>
        <taxon>Bacillati</taxon>
        <taxon>Actinomycetota</taxon>
        <taxon>Actinomycetes</taxon>
        <taxon>Kineosporiales</taxon>
        <taxon>Kineosporiaceae</taxon>
        <taxon>Kineosporia</taxon>
    </lineage>
</organism>
<dbReference type="Gene3D" id="3.30.420.40">
    <property type="match status" value="2"/>
</dbReference>
<dbReference type="RefSeq" id="WP_231443331.1">
    <property type="nucleotide sequence ID" value="NZ_JAJOMB010000009.1"/>
</dbReference>
<name>A0A9X1NEU7_9ACTN</name>
<dbReference type="AlphaFoldDB" id="A0A9X1NEU7"/>
<keyword evidence="3" id="KW-1185">Reference proteome</keyword>
<comment type="caution">
    <text evidence="2">The sequence shown here is derived from an EMBL/GenBank/DDBJ whole genome shotgun (WGS) entry which is preliminary data.</text>
</comment>
<dbReference type="Pfam" id="PF00480">
    <property type="entry name" value="ROK"/>
    <property type="match status" value="1"/>
</dbReference>
<sequence length="408" mass="42718">MRQTGTNLPRVGQYNRAVVLDKIQFADGISRVEIAALTGLTPQTVSGIVRRLIAEGIVREDGTGSSSGGKPRMRLRVNASAGRAVGVHFDPVELSCVVVDLLGTPLGSMRRPTPPDATPESIARSVADLVEKVLAGANVARQDVLGLGFVTPGPIDHGNGLLMSPPQLSSWNRVPLKRLVAEATGLPVTLDNDATAAAIGERWAGAGRGVANFAYFFLGTGIGGGLILSHQVHRGGSKNAAEFGHTSVHPDGARCYCGNNGCLETLISPTAIVADVRRRLASGEGAGSTLNGLTTLDHDAVYRAAAEGDSFAGSVVDQAAEHLATVVINVVNIVDVDLVVLGGHGIRHVEERFRLIVERALQTRLMAREIHTTRVVLSPLARDAVAIGGAALVLYANYSPQVSDLLSL</sequence>
<dbReference type="InterPro" id="IPR036390">
    <property type="entry name" value="WH_DNA-bd_sf"/>
</dbReference>
<evidence type="ECO:0000313" key="2">
    <source>
        <dbReference type="EMBL" id="MCD5312770.1"/>
    </source>
</evidence>
<dbReference type="Proteomes" id="UP001138997">
    <property type="component" value="Unassembled WGS sequence"/>
</dbReference>
<protein>
    <submittedName>
        <fullName evidence="2">ROK family transcriptional regulator</fullName>
    </submittedName>
</protein>
<dbReference type="PANTHER" id="PTHR18964:SF173">
    <property type="entry name" value="GLUCOKINASE"/>
    <property type="match status" value="1"/>
</dbReference>
<accession>A0A9X1NEU7</accession>
<proteinExistence type="inferred from homology"/>
<dbReference type="PROSITE" id="PS01125">
    <property type="entry name" value="ROK"/>
    <property type="match status" value="1"/>
</dbReference>
<dbReference type="EMBL" id="JAJOMB010000009">
    <property type="protein sequence ID" value="MCD5312770.1"/>
    <property type="molecule type" value="Genomic_DNA"/>
</dbReference>
<evidence type="ECO:0000313" key="3">
    <source>
        <dbReference type="Proteomes" id="UP001138997"/>
    </source>
</evidence>
<gene>
    <name evidence="2" type="ORF">LR394_17835</name>
</gene>
<dbReference type="InterPro" id="IPR049874">
    <property type="entry name" value="ROK_cs"/>
</dbReference>